<dbReference type="Pfam" id="PF14534">
    <property type="entry name" value="DUF4440"/>
    <property type="match status" value="1"/>
</dbReference>
<dbReference type="SUPFAM" id="SSF54427">
    <property type="entry name" value="NTF2-like"/>
    <property type="match status" value="1"/>
</dbReference>
<evidence type="ECO:0000313" key="5">
    <source>
        <dbReference type="Proteomes" id="UP000515728"/>
    </source>
</evidence>
<keyword evidence="5" id="KW-1185">Reference proteome</keyword>
<dbReference type="KEGG" id="ppel:H6H00_27415"/>
<name>A0A7G7MG76_9PSEU</name>
<gene>
    <name evidence="4" type="ORF">H6H00_27415</name>
</gene>
<evidence type="ECO:0000256" key="2">
    <source>
        <dbReference type="SAM" id="SignalP"/>
    </source>
</evidence>
<dbReference type="AlphaFoldDB" id="A0A7G7MG76"/>
<protein>
    <submittedName>
        <fullName evidence="4">Nuclear transport factor 2 family protein</fullName>
    </submittedName>
</protein>
<dbReference type="Gene3D" id="3.10.450.50">
    <property type="match status" value="1"/>
</dbReference>
<dbReference type="PROSITE" id="PS51257">
    <property type="entry name" value="PROKAR_LIPOPROTEIN"/>
    <property type="match status" value="1"/>
</dbReference>
<evidence type="ECO:0000313" key="4">
    <source>
        <dbReference type="EMBL" id="QNG51787.1"/>
    </source>
</evidence>
<dbReference type="RefSeq" id="WP_185718540.1">
    <property type="nucleotide sequence ID" value="NZ_BAAAWI010000001.1"/>
</dbReference>
<accession>A0A7G7MG76</accession>
<dbReference type="Proteomes" id="UP000515728">
    <property type="component" value="Chromosome"/>
</dbReference>
<sequence length="168" mass="16850">MMTVITRAAAAAVLVLAASCSSTGTPAAPTGAEPTTAPAATASAGAPPEDRAAIEQVFADYNAALLARDFAASCALTAPEAVQQLIDAVAAQGARAGTCEEAFAAVYAVPEAAAPLDSAARTAEIQDVAVDGDTASVTFSGEANGRRVEGLVNRMQRIDGRWRLLGSS</sequence>
<feature type="signal peptide" evidence="2">
    <location>
        <begin position="1"/>
        <end position="27"/>
    </location>
</feature>
<proteinExistence type="predicted"/>
<feature type="region of interest" description="Disordered" evidence="1">
    <location>
        <begin position="24"/>
        <end position="46"/>
    </location>
</feature>
<reference evidence="4 5" key="1">
    <citation type="submission" date="2020-08" db="EMBL/GenBank/DDBJ databases">
        <authorList>
            <person name="Mo P."/>
        </authorList>
    </citation>
    <scope>NUCLEOTIDE SEQUENCE [LARGE SCALE GENOMIC DNA]</scope>
    <source>
        <strain evidence="4 5">CGMCC 4.1532</strain>
    </source>
</reference>
<feature type="chain" id="PRO_5028944703" evidence="2">
    <location>
        <begin position="28"/>
        <end position="168"/>
    </location>
</feature>
<organism evidence="4 5">
    <name type="scientific">Pseudonocardia petroleophila</name>
    <dbReference type="NCBI Taxonomy" id="37331"/>
    <lineage>
        <taxon>Bacteria</taxon>
        <taxon>Bacillati</taxon>
        <taxon>Actinomycetota</taxon>
        <taxon>Actinomycetes</taxon>
        <taxon>Pseudonocardiales</taxon>
        <taxon>Pseudonocardiaceae</taxon>
        <taxon>Pseudonocardia</taxon>
    </lineage>
</organism>
<feature type="domain" description="DUF4440" evidence="3">
    <location>
        <begin position="54"/>
        <end position="164"/>
    </location>
</feature>
<evidence type="ECO:0000259" key="3">
    <source>
        <dbReference type="Pfam" id="PF14534"/>
    </source>
</evidence>
<dbReference type="InterPro" id="IPR032710">
    <property type="entry name" value="NTF2-like_dom_sf"/>
</dbReference>
<keyword evidence="2" id="KW-0732">Signal</keyword>
<dbReference type="InterPro" id="IPR027843">
    <property type="entry name" value="DUF4440"/>
</dbReference>
<evidence type="ECO:0000256" key="1">
    <source>
        <dbReference type="SAM" id="MobiDB-lite"/>
    </source>
</evidence>
<dbReference type="EMBL" id="CP060131">
    <property type="protein sequence ID" value="QNG51787.1"/>
    <property type="molecule type" value="Genomic_DNA"/>
</dbReference>